<dbReference type="SMART" id="SM00292">
    <property type="entry name" value="BRCT"/>
    <property type="match status" value="1"/>
</dbReference>
<feature type="binding site" evidence="10">
    <location>
        <position position="428"/>
    </location>
    <ligand>
        <name>Zn(2+)</name>
        <dbReference type="ChEBI" id="CHEBI:29105"/>
    </ligand>
</feature>
<feature type="active site" description="N6-AMP-lysine intermediate" evidence="10">
    <location>
        <position position="104"/>
    </location>
</feature>
<dbReference type="NCBIfam" id="NF005932">
    <property type="entry name" value="PRK07956.1"/>
    <property type="match status" value="1"/>
</dbReference>
<accession>A0A810PWX1</accession>
<keyword evidence="13" id="KW-1185">Reference proteome</keyword>
<dbReference type="NCBIfam" id="TIGR00575">
    <property type="entry name" value="dnlj"/>
    <property type="match status" value="1"/>
</dbReference>
<dbReference type="Gene3D" id="3.30.470.30">
    <property type="entry name" value="DNA ligase/mRNA capping enzyme"/>
    <property type="match status" value="1"/>
</dbReference>
<comment type="similarity">
    <text evidence="10">Belongs to the NAD-dependent DNA ligase family. LigA subfamily.</text>
</comment>
<evidence type="ECO:0000256" key="2">
    <source>
        <dbReference type="ARBA" id="ARBA00022705"/>
    </source>
</evidence>
<dbReference type="GO" id="GO:0046872">
    <property type="term" value="F:metal ion binding"/>
    <property type="evidence" value="ECO:0007669"/>
    <property type="project" value="UniProtKB-KW"/>
</dbReference>
<evidence type="ECO:0000256" key="9">
    <source>
        <dbReference type="ARBA" id="ARBA00034005"/>
    </source>
</evidence>
<dbReference type="InterPro" id="IPR013839">
    <property type="entry name" value="DNAligase_adenylation"/>
</dbReference>
<comment type="function">
    <text evidence="10">DNA ligase that catalyzes the formation of phosphodiester linkages between 5'-phosphoryl and 3'-hydroxyl groups in double-stranded DNA using NAD as a coenzyme and as the energy source for the reaction. It is essential for DNA replication and repair of damaged DNA.</text>
</comment>
<dbReference type="InterPro" id="IPR004150">
    <property type="entry name" value="NAD_DNA_ligase_OB"/>
</dbReference>
<evidence type="ECO:0000256" key="1">
    <source>
        <dbReference type="ARBA" id="ARBA00022598"/>
    </source>
</evidence>
<dbReference type="Pfam" id="PF03120">
    <property type="entry name" value="OB_DNA_ligase"/>
    <property type="match status" value="1"/>
</dbReference>
<evidence type="ECO:0000256" key="4">
    <source>
        <dbReference type="ARBA" id="ARBA00022763"/>
    </source>
</evidence>
<feature type="binding site" evidence="10">
    <location>
        <position position="423"/>
    </location>
    <ligand>
        <name>Zn(2+)</name>
        <dbReference type="ChEBI" id="CHEBI:29105"/>
    </ligand>
</feature>
<dbReference type="Proteomes" id="UP000681343">
    <property type="component" value="Chromosome"/>
</dbReference>
<evidence type="ECO:0000259" key="11">
    <source>
        <dbReference type="PROSITE" id="PS50172"/>
    </source>
</evidence>
<evidence type="ECO:0000256" key="10">
    <source>
        <dbReference type="HAMAP-Rule" id="MF_01588"/>
    </source>
</evidence>
<keyword evidence="5 10" id="KW-0862">Zinc</keyword>
<keyword evidence="4 10" id="KW-0227">DNA damage</keyword>
<dbReference type="SMART" id="SM00532">
    <property type="entry name" value="LIGANc"/>
    <property type="match status" value="1"/>
</dbReference>
<dbReference type="GO" id="GO:0006281">
    <property type="term" value="P:DNA repair"/>
    <property type="evidence" value="ECO:0007669"/>
    <property type="project" value="UniProtKB-KW"/>
</dbReference>
<dbReference type="InterPro" id="IPR001357">
    <property type="entry name" value="BRCT_dom"/>
</dbReference>
<evidence type="ECO:0000256" key="8">
    <source>
        <dbReference type="ARBA" id="ARBA00023211"/>
    </source>
</evidence>
<dbReference type="SUPFAM" id="SSF47781">
    <property type="entry name" value="RuvA domain 2-like"/>
    <property type="match status" value="1"/>
</dbReference>
<evidence type="ECO:0000256" key="3">
    <source>
        <dbReference type="ARBA" id="ARBA00022723"/>
    </source>
</evidence>
<dbReference type="Gene3D" id="2.40.50.140">
    <property type="entry name" value="Nucleic acid-binding proteins"/>
    <property type="match status" value="1"/>
</dbReference>
<sequence length="671" mass="75720">MKERLIRQRELTARLNTYRDEYYNQNAPSVSDAVYDRLFDELTELEEETGVVMSNSPTQTVGYPVVSRLPQAKHDIPLLSLDKTKLISELLAFQDGRTVDFSLKLDGLTTEIIYEGGLLQRLSTRGDGDIGEDITHNAEAIEGIPVQIPYKERLVVAGESFIHCNDFERLRQKLVDSTGKPYRNSRNLAAGSVRAYNSAVCAKRCVHFLPFAVIEGLPEIEAETDSKRMKLAKLTEFGFGRVRSIQFATANNDMMDLHIKVLRDKAAEEDLPIDGLVMTYDSISYSRTCGRTGHHFKDGLAFKFEDELFETRLDHIEWTPTRSGEISPVAVFDTVEIDGCEVSRATLHNLSFIEGLELMPGNRILVSKRNMIIPQVEENLDRGDFSMEVLVPSLCPCCGYQTMIHTTQKRTDGEQKLTKTLFCHNPNCASQNLRKFVHFVGKKAMDIDGLSEATLEQFIARGWLQDFTDIYRLDNHRDEIIRMDGFGERSWQRLWDAIQKSRNTTFERYLIAMDIPMIGNTASAALGRCFDQSLRAFEVAVDSGYDFTQLPDFGETLHNNIHEWFSVEENRILWEELKPMVNIEKKETAMSVVQDNPFVGKTLVVTGKVEPYTRDGINAKIYSLGAKAGSSVSKNTDYLICGENAGSKLAKAQALGVAVLSPAEFFRMIGE</sequence>
<dbReference type="InterPro" id="IPR013840">
    <property type="entry name" value="DNAligase_N"/>
</dbReference>
<dbReference type="KEGG" id="vfa:MM35RIKEN_07840"/>
<dbReference type="GO" id="GO:0006260">
    <property type="term" value="P:DNA replication"/>
    <property type="evidence" value="ECO:0007669"/>
    <property type="project" value="UniProtKB-KW"/>
</dbReference>
<dbReference type="InterPro" id="IPR036420">
    <property type="entry name" value="BRCT_dom_sf"/>
</dbReference>
<dbReference type="Gene3D" id="1.10.150.20">
    <property type="entry name" value="5' to 3' exonuclease, C-terminal subdomain"/>
    <property type="match status" value="2"/>
</dbReference>
<feature type="binding site" evidence="10">
    <location>
        <begin position="80"/>
        <end position="81"/>
    </location>
    <ligand>
        <name>NAD(+)</name>
        <dbReference type="ChEBI" id="CHEBI:57540"/>
    </ligand>
</feature>
<feature type="binding site" evidence="10">
    <location>
        <position position="125"/>
    </location>
    <ligand>
        <name>NAD(+)</name>
        <dbReference type="ChEBI" id="CHEBI:57540"/>
    </ligand>
</feature>
<dbReference type="RefSeq" id="WP_212819507.1">
    <property type="nucleotide sequence ID" value="NZ_AP023415.1"/>
</dbReference>
<reference evidence="12" key="1">
    <citation type="submission" date="2020-09" db="EMBL/GenBank/DDBJ databases">
        <title>New species isolated from human feces.</title>
        <authorList>
            <person name="Kitahara M."/>
            <person name="Shigeno Y."/>
            <person name="Shime M."/>
            <person name="Matsumoto Y."/>
            <person name="Nakamura S."/>
            <person name="Motooka D."/>
            <person name="Fukuoka S."/>
            <person name="Nishikawa H."/>
            <person name="Benno Y."/>
        </authorList>
    </citation>
    <scope>NUCLEOTIDE SEQUENCE</scope>
    <source>
        <strain evidence="12">MM35</strain>
    </source>
</reference>
<organism evidence="12 13">
    <name type="scientific">Vescimonas fastidiosa</name>
    <dbReference type="NCBI Taxonomy" id="2714353"/>
    <lineage>
        <taxon>Bacteria</taxon>
        <taxon>Bacillati</taxon>
        <taxon>Bacillota</taxon>
        <taxon>Clostridia</taxon>
        <taxon>Eubacteriales</taxon>
        <taxon>Oscillospiraceae</taxon>
        <taxon>Vescimonas</taxon>
    </lineage>
</organism>
<comment type="cofactor">
    <cofactor evidence="10">
        <name>Mg(2+)</name>
        <dbReference type="ChEBI" id="CHEBI:18420"/>
    </cofactor>
    <cofactor evidence="10">
        <name>Mn(2+)</name>
        <dbReference type="ChEBI" id="CHEBI:29035"/>
    </cofactor>
</comment>
<dbReference type="InterPro" id="IPR012340">
    <property type="entry name" value="NA-bd_OB-fold"/>
</dbReference>
<evidence type="ECO:0000313" key="12">
    <source>
        <dbReference type="EMBL" id="BCK78592.1"/>
    </source>
</evidence>
<feature type="binding site" evidence="10">
    <location>
        <begin position="32"/>
        <end position="36"/>
    </location>
    <ligand>
        <name>NAD(+)</name>
        <dbReference type="ChEBI" id="CHEBI:57540"/>
    </ligand>
</feature>
<dbReference type="PROSITE" id="PS50172">
    <property type="entry name" value="BRCT"/>
    <property type="match status" value="1"/>
</dbReference>
<evidence type="ECO:0000256" key="7">
    <source>
        <dbReference type="ARBA" id="ARBA00023204"/>
    </source>
</evidence>
<keyword evidence="7 10" id="KW-0234">DNA repair</keyword>
<keyword evidence="10" id="KW-0460">Magnesium</keyword>
<feature type="binding site" evidence="10">
    <location>
        <position position="398"/>
    </location>
    <ligand>
        <name>Zn(2+)</name>
        <dbReference type="ChEBI" id="CHEBI:29105"/>
    </ligand>
</feature>
<keyword evidence="1 10" id="KW-0436">Ligase</keyword>
<dbReference type="AlphaFoldDB" id="A0A810PWX1"/>
<dbReference type="SUPFAM" id="SSF56091">
    <property type="entry name" value="DNA ligase/mRNA capping enzyme, catalytic domain"/>
    <property type="match status" value="1"/>
</dbReference>
<comment type="catalytic activity">
    <reaction evidence="9 10">
        <text>NAD(+) + (deoxyribonucleotide)n-3'-hydroxyl + 5'-phospho-(deoxyribonucleotide)m = (deoxyribonucleotide)n+m + AMP + beta-nicotinamide D-nucleotide.</text>
        <dbReference type="EC" id="6.5.1.2"/>
    </reaction>
</comment>
<keyword evidence="8 10" id="KW-0464">Manganese</keyword>
<dbReference type="SUPFAM" id="SSF50249">
    <property type="entry name" value="Nucleic acid-binding proteins"/>
    <property type="match status" value="1"/>
</dbReference>
<dbReference type="InterPro" id="IPR001679">
    <property type="entry name" value="DNA_ligase"/>
</dbReference>
<keyword evidence="2 10" id="KW-0235">DNA replication</keyword>
<dbReference type="Gene3D" id="3.40.50.10190">
    <property type="entry name" value="BRCT domain"/>
    <property type="match status" value="1"/>
</dbReference>
<feature type="binding site" evidence="10">
    <location>
        <position position="303"/>
    </location>
    <ligand>
        <name>NAD(+)</name>
        <dbReference type="ChEBI" id="CHEBI:57540"/>
    </ligand>
</feature>
<feature type="binding site" evidence="10">
    <location>
        <position position="159"/>
    </location>
    <ligand>
        <name>NAD(+)</name>
        <dbReference type="ChEBI" id="CHEBI:57540"/>
    </ligand>
</feature>
<name>A0A810PWX1_9FIRM</name>
<proteinExistence type="inferred from homology"/>
<keyword evidence="3 10" id="KW-0479">Metal-binding</keyword>
<dbReference type="EC" id="6.5.1.2" evidence="10"/>
<dbReference type="GO" id="GO:0003911">
    <property type="term" value="F:DNA ligase (NAD+) activity"/>
    <property type="evidence" value="ECO:0007669"/>
    <property type="project" value="UniProtKB-UniRule"/>
</dbReference>
<feature type="binding site" evidence="10">
    <location>
        <position position="395"/>
    </location>
    <ligand>
        <name>Zn(2+)</name>
        <dbReference type="ChEBI" id="CHEBI:29105"/>
    </ligand>
</feature>
<evidence type="ECO:0000256" key="5">
    <source>
        <dbReference type="ARBA" id="ARBA00022833"/>
    </source>
</evidence>
<dbReference type="PIRSF" id="PIRSF001604">
    <property type="entry name" value="LigA"/>
    <property type="match status" value="1"/>
</dbReference>
<dbReference type="InterPro" id="IPR010994">
    <property type="entry name" value="RuvA_2-like"/>
</dbReference>
<dbReference type="Pfam" id="PF00533">
    <property type="entry name" value="BRCT"/>
    <property type="match status" value="1"/>
</dbReference>
<protein>
    <recommendedName>
        <fullName evidence="10">DNA ligase</fullName>
        <ecNumber evidence="10">6.5.1.2</ecNumber>
    </recommendedName>
    <alternativeName>
        <fullName evidence="10">Polydeoxyribonucleotide synthase [NAD(+)]</fullName>
    </alternativeName>
</protein>
<dbReference type="Pfam" id="PF01653">
    <property type="entry name" value="DNA_ligase_aden"/>
    <property type="match status" value="1"/>
</dbReference>
<dbReference type="EMBL" id="AP023415">
    <property type="protein sequence ID" value="BCK78592.1"/>
    <property type="molecule type" value="Genomic_DNA"/>
</dbReference>
<comment type="caution">
    <text evidence="10">Lacks conserved residue(s) required for the propagation of feature annotation.</text>
</comment>
<dbReference type="SUPFAM" id="SSF52113">
    <property type="entry name" value="BRCT domain"/>
    <property type="match status" value="1"/>
</dbReference>
<gene>
    <name evidence="10 12" type="primary">ligA</name>
    <name evidence="12" type="ORF">MM35RIKEN_07840</name>
</gene>
<feature type="domain" description="BRCT" evidence="11">
    <location>
        <begin position="593"/>
        <end position="671"/>
    </location>
</feature>
<dbReference type="Gene3D" id="1.10.287.610">
    <property type="entry name" value="Helix hairpin bin"/>
    <property type="match status" value="1"/>
</dbReference>
<evidence type="ECO:0000313" key="13">
    <source>
        <dbReference type="Proteomes" id="UP000681343"/>
    </source>
</evidence>
<dbReference type="CDD" id="cd17748">
    <property type="entry name" value="BRCT_DNA_ligase_like"/>
    <property type="match status" value="1"/>
</dbReference>
<keyword evidence="6 10" id="KW-0520">NAD</keyword>
<dbReference type="HAMAP" id="MF_01588">
    <property type="entry name" value="DNA_ligase_A"/>
    <property type="match status" value="1"/>
</dbReference>
<evidence type="ECO:0000256" key="6">
    <source>
        <dbReference type="ARBA" id="ARBA00023027"/>
    </source>
</evidence>